<evidence type="ECO:0000256" key="7">
    <source>
        <dbReference type="ARBA" id="ARBA00022927"/>
    </source>
</evidence>
<accession>A0ABT8BTC8</accession>
<gene>
    <name evidence="13 15" type="primary">lolB</name>
    <name evidence="15" type="ORF">QWZ16_06665</name>
</gene>
<dbReference type="Proteomes" id="UP001238540">
    <property type="component" value="Unassembled WGS sequence"/>
</dbReference>
<evidence type="ECO:0000256" key="3">
    <source>
        <dbReference type="ARBA" id="ARBA00011245"/>
    </source>
</evidence>
<dbReference type="RefSeq" id="WP_170882470.1">
    <property type="nucleotide sequence ID" value="NZ_JABEYA020000002.1"/>
</dbReference>
<dbReference type="Gene3D" id="2.50.20.10">
    <property type="entry name" value="Lipoprotein localisation LolA/LolB/LppX"/>
    <property type="match status" value="1"/>
</dbReference>
<dbReference type="InterPro" id="IPR029046">
    <property type="entry name" value="LolA/LolB/LppX"/>
</dbReference>
<protein>
    <recommendedName>
        <fullName evidence="4 13">Outer-membrane lipoprotein LolB</fullName>
    </recommendedName>
</protein>
<proteinExistence type="inferred from homology"/>
<name>A0ABT8BTC8_9VIBR</name>
<dbReference type="PROSITE" id="PS51257">
    <property type="entry name" value="PROKAR_LIPOPROTEIN"/>
    <property type="match status" value="1"/>
</dbReference>
<keyword evidence="10 13" id="KW-0143">Chaperone</keyword>
<comment type="similarity">
    <text evidence="2 13">Belongs to the LolB family.</text>
</comment>
<evidence type="ECO:0000256" key="2">
    <source>
        <dbReference type="ARBA" id="ARBA00009696"/>
    </source>
</evidence>
<feature type="chain" id="PRO_5046116164" description="Outer-membrane lipoprotein LolB" evidence="14">
    <location>
        <begin position="20"/>
        <end position="205"/>
    </location>
</feature>
<comment type="function">
    <text evidence="13">Plays a critical role in the incorporation of lipoproteins in the outer membrane after they are released by the LolA protein.</text>
</comment>
<evidence type="ECO:0000256" key="8">
    <source>
        <dbReference type="ARBA" id="ARBA00023136"/>
    </source>
</evidence>
<keyword evidence="8 13" id="KW-0472">Membrane</keyword>
<dbReference type="CDD" id="cd16326">
    <property type="entry name" value="LolB"/>
    <property type="match status" value="1"/>
</dbReference>
<keyword evidence="12 13" id="KW-0449">Lipoprotein</keyword>
<evidence type="ECO:0000256" key="13">
    <source>
        <dbReference type="HAMAP-Rule" id="MF_00233"/>
    </source>
</evidence>
<sequence>MTAYFRPIFIFFLSSLILSGCTTIDTSTTNVEWQTHQQRLASIDRYSASGKLGYISPAQRQSLNFHWRHQVTLTQLRLTTFIGQTALNMKIDASGSSVETYDGDTFYAHDAQALIKRLTGLALPVEQLNDWFLGRPTGADQHQLNPTHTLASLTKTINDKSWHLEYLNYQDITYEGTPLPLPQKLKLRQGEISINMVITNWNLEP</sequence>
<keyword evidence="5 13" id="KW-0813">Transport</keyword>
<evidence type="ECO:0000256" key="1">
    <source>
        <dbReference type="ARBA" id="ARBA00004459"/>
    </source>
</evidence>
<keyword evidence="6 13" id="KW-0732">Signal</keyword>
<evidence type="ECO:0000256" key="11">
    <source>
        <dbReference type="ARBA" id="ARBA00023237"/>
    </source>
</evidence>
<dbReference type="SUPFAM" id="SSF89392">
    <property type="entry name" value="Prokaryotic lipoproteins and lipoprotein localization factors"/>
    <property type="match status" value="1"/>
</dbReference>
<organism evidence="15 16">
    <name type="scientific">Vibrio ostreicida</name>
    <dbReference type="NCBI Taxonomy" id="526588"/>
    <lineage>
        <taxon>Bacteria</taxon>
        <taxon>Pseudomonadati</taxon>
        <taxon>Pseudomonadota</taxon>
        <taxon>Gammaproteobacteria</taxon>
        <taxon>Vibrionales</taxon>
        <taxon>Vibrionaceae</taxon>
        <taxon>Vibrio</taxon>
    </lineage>
</organism>
<evidence type="ECO:0000313" key="16">
    <source>
        <dbReference type="Proteomes" id="UP001238540"/>
    </source>
</evidence>
<dbReference type="HAMAP" id="MF_00233">
    <property type="entry name" value="LolB"/>
    <property type="match status" value="1"/>
</dbReference>
<evidence type="ECO:0000256" key="10">
    <source>
        <dbReference type="ARBA" id="ARBA00023186"/>
    </source>
</evidence>
<reference evidence="16" key="1">
    <citation type="journal article" date="2019" name="Int. J. Syst. Evol. Microbiol.">
        <title>The Global Catalogue of Microorganisms (GCM) 10K type strain sequencing project: providing services to taxonomists for standard genome sequencing and annotation.</title>
        <authorList>
            <consortium name="The Broad Institute Genomics Platform"/>
            <consortium name="The Broad Institute Genome Sequencing Center for Infectious Disease"/>
            <person name="Wu L."/>
            <person name="Ma J."/>
        </authorList>
    </citation>
    <scope>NUCLEOTIDE SEQUENCE [LARGE SCALE GENOMIC DNA]</scope>
    <source>
        <strain evidence="16">CECT 7398</strain>
    </source>
</reference>
<dbReference type="Pfam" id="PF03550">
    <property type="entry name" value="LolB"/>
    <property type="match status" value="1"/>
</dbReference>
<keyword evidence="11 13" id="KW-0998">Cell outer membrane</keyword>
<keyword evidence="16" id="KW-1185">Reference proteome</keyword>
<evidence type="ECO:0000256" key="14">
    <source>
        <dbReference type="SAM" id="SignalP"/>
    </source>
</evidence>
<evidence type="ECO:0000256" key="4">
    <source>
        <dbReference type="ARBA" id="ARBA00016202"/>
    </source>
</evidence>
<comment type="caution">
    <text evidence="15">The sequence shown here is derived from an EMBL/GenBank/DDBJ whole genome shotgun (WGS) entry which is preliminary data.</text>
</comment>
<evidence type="ECO:0000256" key="12">
    <source>
        <dbReference type="ARBA" id="ARBA00023288"/>
    </source>
</evidence>
<feature type="signal peptide" evidence="14">
    <location>
        <begin position="1"/>
        <end position="19"/>
    </location>
</feature>
<dbReference type="InterPro" id="IPR004565">
    <property type="entry name" value="OM_lipoprot_LolB"/>
</dbReference>
<evidence type="ECO:0000256" key="5">
    <source>
        <dbReference type="ARBA" id="ARBA00022448"/>
    </source>
</evidence>
<evidence type="ECO:0000256" key="6">
    <source>
        <dbReference type="ARBA" id="ARBA00022729"/>
    </source>
</evidence>
<dbReference type="NCBIfam" id="TIGR00548">
    <property type="entry name" value="lolB"/>
    <property type="match status" value="1"/>
</dbReference>
<keyword evidence="7 13" id="KW-0653">Protein transport</keyword>
<keyword evidence="9 13" id="KW-0564">Palmitate</keyword>
<comment type="subunit">
    <text evidence="3 13">Monomer.</text>
</comment>
<comment type="subcellular location">
    <subcellularLocation>
        <location evidence="1 13">Cell outer membrane</location>
        <topology evidence="1 13">Lipid-anchor</topology>
    </subcellularLocation>
</comment>
<evidence type="ECO:0000313" key="15">
    <source>
        <dbReference type="EMBL" id="MDN3609382.1"/>
    </source>
</evidence>
<dbReference type="EMBL" id="JAUFQC010000001">
    <property type="protein sequence ID" value="MDN3609382.1"/>
    <property type="molecule type" value="Genomic_DNA"/>
</dbReference>
<evidence type="ECO:0000256" key="9">
    <source>
        <dbReference type="ARBA" id="ARBA00023139"/>
    </source>
</evidence>